<dbReference type="InterPro" id="IPR036736">
    <property type="entry name" value="ACP-like_sf"/>
</dbReference>
<feature type="domain" description="Carrier" evidence="1">
    <location>
        <begin position="1"/>
        <end position="79"/>
    </location>
</feature>
<name>E6QIZ8_9ZZZZ</name>
<proteinExistence type="predicted"/>
<reference evidence="2" key="1">
    <citation type="submission" date="2009-10" db="EMBL/GenBank/DDBJ databases">
        <title>Diversity of trophic interactions inside an arsenic-rich microbial ecosystem.</title>
        <authorList>
            <person name="Bertin P.N."/>
            <person name="Heinrich-Salmeron A."/>
            <person name="Pelletier E."/>
            <person name="Goulhen-Chollet F."/>
            <person name="Arsene-Ploetze F."/>
            <person name="Gallien S."/>
            <person name="Calteau A."/>
            <person name="Vallenet D."/>
            <person name="Casiot C."/>
            <person name="Chane-Woon-Ming B."/>
            <person name="Giloteaux L."/>
            <person name="Barakat M."/>
            <person name="Bonnefoy V."/>
            <person name="Bruneel O."/>
            <person name="Chandler M."/>
            <person name="Cleiss J."/>
            <person name="Duran R."/>
            <person name="Elbaz-Poulichet F."/>
            <person name="Fonknechten N."/>
            <person name="Lauga B."/>
            <person name="Mornico D."/>
            <person name="Ortet P."/>
            <person name="Schaeffer C."/>
            <person name="Siguier P."/>
            <person name="Alexander Thil Smith A."/>
            <person name="Van Dorsselaer A."/>
            <person name="Weissenbach J."/>
            <person name="Medigue C."/>
            <person name="Le Paslier D."/>
        </authorList>
    </citation>
    <scope>NUCLEOTIDE SEQUENCE</scope>
</reference>
<dbReference type="AlphaFoldDB" id="E6QIZ8"/>
<dbReference type="PROSITE" id="PS50075">
    <property type="entry name" value="CARRIER"/>
    <property type="match status" value="1"/>
</dbReference>
<gene>
    <name evidence="2" type="ORF">CARN6_0539</name>
</gene>
<evidence type="ECO:0000313" key="2">
    <source>
        <dbReference type="EMBL" id="CBI07214.1"/>
    </source>
</evidence>
<dbReference type="Pfam" id="PF00550">
    <property type="entry name" value="PP-binding"/>
    <property type="match status" value="1"/>
</dbReference>
<dbReference type="SUPFAM" id="SSF47336">
    <property type="entry name" value="ACP-like"/>
    <property type="match status" value="1"/>
</dbReference>
<dbReference type="EMBL" id="CABQ01000078">
    <property type="protein sequence ID" value="CBI07214.1"/>
    <property type="molecule type" value="Genomic_DNA"/>
</dbReference>
<dbReference type="InterPro" id="IPR009081">
    <property type="entry name" value="PP-bd_ACP"/>
</dbReference>
<dbReference type="Gene3D" id="1.10.1200.10">
    <property type="entry name" value="ACP-like"/>
    <property type="match status" value="1"/>
</dbReference>
<protein>
    <submittedName>
        <fullName evidence="2">Putative acyl carrier protein</fullName>
    </submittedName>
</protein>
<organism evidence="2">
    <name type="scientific">mine drainage metagenome</name>
    <dbReference type="NCBI Taxonomy" id="410659"/>
    <lineage>
        <taxon>unclassified sequences</taxon>
        <taxon>metagenomes</taxon>
        <taxon>ecological metagenomes</taxon>
    </lineage>
</organism>
<sequence>MDQTAIYSELTEIFHDLFDDDSIVVTPDLSAKDVDGWDSLTHIRLIITIEKAFKIKFSTSEIAKLEKVSDLVSLIESKK</sequence>
<comment type="caution">
    <text evidence="2">The sequence shown here is derived from an EMBL/GenBank/DDBJ whole genome shotgun (WGS) entry which is preliminary data.</text>
</comment>
<accession>E6QIZ8</accession>
<evidence type="ECO:0000259" key="1">
    <source>
        <dbReference type="PROSITE" id="PS50075"/>
    </source>
</evidence>